<dbReference type="Pfam" id="PF05078">
    <property type="entry name" value="DUF679"/>
    <property type="match status" value="1"/>
</dbReference>
<evidence type="ECO:0000313" key="7">
    <source>
        <dbReference type="EMBL" id="KAK8958084.1"/>
    </source>
</evidence>
<keyword evidence="3" id="KW-0812">Transmembrane</keyword>
<dbReference type="EMBL" id="JBBWWR010000012">
    <property type="protein sequence ID" value="KAK8958084.1"/>
    <property type="molecule type" value="Genomic_DNA"/>
</dbReference>
<accession>A0ABR2M3E0</accession>
<evidence type="ECO:0000256" key="1">
    <source>
        <dbReference type="ARBA" id="ARBA00004141"/>
    </source>
</evidence>
<proteinExistence type="inferred from homology"/>
<reference evidence="7 8" key="1">
    <citation type="journal article" date="2022" name="Nat. Plants">
        <title>Genomes of leafy and leafless Platanthera orchids illuminate the evolution of mycoheterotrophy.</title>
        <authorList>
            <person name="Li M.H."/>
            <person name="Liu K.W."/>
            <person name="Li Z."/>
            <person name="Lu H.C."/>
            <person name="Ye Q.L."/>
            <person name="Zhang D."/>
            <person name="Wang J.Y."/>
            <person name="Li Y.F."/>
            <person name="Zhong Z.M."/>
            <person name="Liu X."/>
            <person name="Yu X."/>
            <person name="Liu D.K."/>
            <person name="Tu X.D."/>
            <person name="Liu B."/>
            <person name="Hao Y."/>
            <person name="Liao X.Y."/>
            <person name="Jiang Y.T."/>
            <person name="Sun W.H."/>
            <person name="Chen J."/>
            <person name="Chen Y.Q."/>
            <person name="Ai Y."/>
            <person name="Zhai J.W."/>
            <person name="Wu S.S."/>
            <person name="Zhou Z."/>
            <person name="Hsiao Y.Y."/>
            <person name="Wu W.L."/>
            <person name="Chen Y.Y."/>
            <person name="Lin Y.F."/>
            <person name="Hsu J.L."/>
            <person name="Li C.Y."/>
            <person name="Wang Z.W."/>
            <person name="Zhao X."/>
            <person name="Zhong W.Y."/>
            <person name="Ma X.K."/>
            <person name="Ma L."/>
            <person name="Huang J."/>
            <person name="Chen G.Z."/>
            <person name="Huang M.Z."/>
            <person name="Huang L."/>
            <person name="Peng D.H."/>
            <person name="Luo Y.B."/>
            <person name="Zou S.Q."/>
            <person name="Chen S.P."/>
            <person name="Lan S."/>
            <person name="Tsai W.C."/>
            <person name="Van de Peer Y."/>
            <person name="Liu Z.J."/>
        </authorList>
    </citation>
    <scope>NUCLEOTIDE SEQUENCE [LARGE SCALE GENOMIC DNA]</scope>
    <source>
        <strain evidence="7">Lor288</strain>
    </source>
</reference>
<gene>
    <name evidence="7" type="ORF">KSP40_PGU012866</name>
</gene>
<dbReference type="Proteomes" id="UP001412067">
    <property type="component" value="Unassembled WGS sequence"/>
</dbReference>
<evidence type="ECO:0000256" key="6">
    <source>
        <dbReference type="SAM" id="MobiDB-lite"/>
    </source>
</evidence>
<keyword evidence="8" id="KW-1185">Reference proteome</keyword>
<sequence>MTNNFFINIGERAAAPPPAIRHQPWRRLAQAFQSSARLAKLLPTGTILAFQVLAPLFTNGGACSSAPSLASSSASPTASATVGGRRGVAATTGGGGGVSDKVGSGPWYTFWHQRLCSPLPLSITLSDLRT</sequence>
<dbReference type="PANTHER" id="PTHR31621">
    <property type="entry name" value="PROTEIN DMP3"/>
    <property type="match status" value="1"/>
</dbReference>
<evidence type="ECO:0000256" key="4">
    <source>
        <dbReference type="ARBA" id="ARBA00022989"/>
    </source>
</evidence>
<feature type="region of interest" description="Disordered" evidence="6">
    <location>
        <begin position="67"/>
        <end position="97"/>
    </location>
</feature>
<comment type="subcellular location">
    <subcellularLocation>
        <location evidence="1">Membrane</location>
        <topology evidence="1">Multi-pass membrane protein</topology>
    </subcellularLocation>
</comment>
<evidence type="ECO:0000256" key="2">
    <source>
        <dbReference type="ARBA" id="ARBA00008707"/>
    </source>
</evidence>
<name>A0ABR2M3E0_9ASPA</name>
<protein>
    <submittedName>
        <fullName evidence="7">Uncharacterized protein</fullName>
    </submittedName>
</protein>
<keyword evidence="4" id="KW-1133">Transmembrane helix</keyword>
<dbReference type="InterPro" id="IPR007770">
    <property type="entry name" value="DMP"/>
</dbReference>
<comment type="caution">
    <text evidence="7">The sequence shown here is derived from an EMBL/GenBank/DDBJ whole genome shotgun (WGS) entry which is preliminary data.</text>
</comment>
<dbReference type="PANTHER" id="PTHR31621:SF66">
    <property type="entry name" value="PROTEIN DMP2"/>
    <property type="match status" value="1"/>
</dbReference>
<evidence type="ECO:0000256" key="5">
    <source>
        <dbReference type="ARBA" id="ARBA00023136"/>
    </source>
</evidence>
<evidence type="ECO:0000256" key="3">
    <source>
        <dbReference type="ARBA" id="ARBA00022692"/>
    </source>
</evidence>
<keyword evidence="5" id="KW-0472">Membrane</keyword>
<organism evidence="7 8">
    <name type="scientific">Platanthera guangdongensis</name>
    <dbReference type="NCBI Taxonomy" id="2320717"/>
    <lineage>
        <taxon>Eukaryota</taxon>
        <taxon>Viridiplantae</taxon>
        <taxon>Streptophyta</taxon>
        <taxon>Embryophyta</taxon>
        <taxon>Tracheophyta</taxon>
        <taxon>Spermatophyta</taxon>
        <taxon>Magnoliopsida</taxon>
        <taxon>Liliopsida</taxon>
        <taxon>Asparagales</taxon>
        <taxon>Orchidaceae</taxon>
        <taxon>Orchidoideae</taxon>
        <taxon>Orchideae</taxon>
        <taxon>Orchidinae</taxon>
        <taxon>Platanthera</taxon>
    </lineage>
</organism>
<evidence type="ECO:0000313" key="8">
    <source>
        <dbReference type="Proteomes" id="UP001412067"/>
    </source>
</evidence>
<comment type="similarity">
    <text evidence="2">Belongs to the plant DMP1 protein family.</text>
</comment>
<feature type="compositionally biased region" description="Low complexity" evidence="6">
    <location>
        <begin position="67"/>
        <end position="91"/>
    </location>
</feature>